<dbReference type="Pfam" id="PF05728">
    <property type="entry name" value="UPF0227"/>
    <property type="match status" value="1"/>
</dbReference>
<proteinExistence type="predicted"/>
<dbReference type="EMBL" id="AP014546">
    <property type="protein sequence ID" value="BBB28453.1"/>
    <property type="molecule type" value="Genomic_DNA"/>
</dbReference>
<dbReference type="KEGG" id="njp:NEJAP_0496"/>
<evidence type="ECO:0000313" key="2">
    <source>
        <dbReference type="Proteomes" id="UP000595332"/>
    </source>
</evidence>
<dbReference type="PANTHER" id="PTHR35602">
    <property type="entry name" value="ESTERASE YQIA-RELATED"/>
    <property type="match status" value="1"/>
</dbReference>
<gene>
    <name evidence="1" type="ORF">NEJAP_0496</name>
</gene>
<evidence type="ECO:0000313" key="1">
    <source>
        <dbReference type="EMBL" id="BBB28453.1"/>
    </source>
</evidence>
<dbReference type="SUPFAM" id="SSF53474">
    <property type="entry name" value="alpha/beta-Hydrolases"/>
    <property type="match status" value="1"/>
</dbReference>
<organism evidence="1 2">
    <name type="scientific">Neptunomonas japonica JAMM 1380</name>
    <dbReference type="NCBI Taxonomy" id="1441457"/>
    <lineage>
        <taxon>Bacteria</taxon>
        <taxon>Pseudomonadati</taxon>
        <taxon>Pseudomonadota</taxon>
        <taxon>Gammaproteobacteria</taxon>
        <taxon>Oceanospirillales</taxon>
        <taxon>Oceanospirillaceae</taxon>
        <taxon>Neptunomonas</taxon>
    </lineage>
</organism>
<dbReference type="Proteomes" id="UP000595332">
    <property type="component" value="Chromosome"/>
</dbReference>
<accession>A0A7R6PS14</accession>
<dbReference type="PANTHER" id="PTHR35602:SF3">
    <property type="entry name" value="ESTERASE YQIA"/>
    <property type="match status" value="1"/>
</dbReference>
<reference evidence="1 2" key="1">
    <citation type="journal article" date="2008" name="Int. J. Syst. Evol. Microbiol.">
        <title>Neptunomonas japonica sp. nov., an Osedax japonicus symbiont-like bacterium isolated from sediment adjacent to sperm whale carcasses off Kagoshima, Japan.</title>
        <authorList>
            <person name="Miyazaki M."/>
            <person name="Nogi Y."/>
            <person name="Fujiwara Y."/>
            <person name="Kawato M."/>
            <person name="Kubokawa K."/>
            <person name="Horikoshi K."/>
        </authorList>
    </citation>
    <scope>NUCLEOTIDE SEQUENCE [LARGE SCALE GENOMIC DNA]</scope>
    <source>
        <strain evidence="1 2">JAMM 1380</strain>
    </source>
</reference>
<dbReference type="Gene3D" id="3.40.50.1820">
    <property type="entry name" value="alpha/beta hydrolase"/>
    <property type="match status" value="1"/>
</dbReference>
<protein>
    <submittedName>
        <fullName evidence="1">Esterase</fullName>
    </submittedName>
</protein>
<dbReference type="InterPro" id="IPR008886">
    <property type="entry name" value="UPF0227/Esterase_YqiA"/>
</dbReference>
<name>A0A7R6PS14_9GAMM</name>
<dbReference type="RefSeq" id="WP_201349151.1">
    <property type="nucleotide sequence ID" value="NZ_AP014546.1"/>
</dbReference>
<keyword evidence="2" id="KW-1185">Reference proteome</keyword>
<dbReference type="AlphaFoldDB" id="A0A7R6PS14"/>
<sequence>MLSPLFIYVHGFNSSPDSIKARLFGDFLKASYKGADIGDYAVPALSHWPLKAVKQLEVLITENPQRQVVLIGSSLGGFYSLWLTERFKNCTAVLVNPAIYPYHLLAEWLGDNENLYTHERYTLTREHLAQLEALTVDKVVDPQRYLLLTQTADETLDYREAVDFFDKSPAFIQPGGSHGFDQFEKLIPAIISFSQGQLSLPEATPLPSFIE</sequence>
<dbReference type="InterPro" id="IPR029058">
    <property type="entry name" value="AB_hydrolase_fold"/>
</dbReference>